<dbReference type="PATRIC" id="fig|741277.3.peg.4108"/>
<organism evidence="1 2">
    <name type="scientific">Fischerella thermalis JSC-11</name>
    <dbReference type="NCBI Taxonomy" id="741277"/>
    <lineage>
        <taxon>Bacteria</taxon>
        <taxon>Bacillati</taxon>
        <taxon>Cyanobacteriota</taxon>
        <taxon>Cyanophyceae</taxon>
        <taxon>Nostocales</taxon>
        <taxon>Hapalosiphonaceae</taxon>
        <taxon>Fischerella</taxon>
    </lineage>
</organism>
<reference evidence="1 2" key="1">
    <citation type="submission" date="2011-09" db="EMBL/GenBank/DDBJ databases">
        <title>The draft genome of Fischerella sp. JSC-11.</title>
        <authorList>
            <consortium name="US DOE Joint Genome Institute (JGI-PGF)"/>
            <person name="Lucas S."/>
            <person name="Han J."/>
            <person name="Lapidus A."/>
            <person name="Cheng J.-F."/>
            <person name="Goodwin L."/>
            <person name="Pitluck S."/>
            <person name="Peters L."/>
            <person name="Land M.L."/>
            <person name="Hauser L."/>
            <person name="Sarkisova S."/>
            <person name="Bryant D.A."/>
            <person name="Brown I."/>
            <person name="Woyke T.J."/>
        </authorList>
    </citation>
    <scope>NUCLEOTIDE SEQUENCE [LARGE SCALE GENOMIC DNA]</scope>
    <source>
        <strain evidence="1 2">JSC-11</strain>
    </source>
</reference>
<gene>
    <name evidence="1" type="ORF">FJSC11DRAFT_4558</name>
</gene>
<dbReference type="Proteomes" id="UP000004344">
    <property type="component" value="Unassembled WGS sequence"/>
</dbReference>
<protein>
    <submittedName>
        <fullName evidence="1">Uncharacterized protein</fullName>
    </submittedName>
</protein>
<dbReference type="AlphaFoldDB" id="G6G0A9"/>
<accession>G6G0A9</accession>
<evidence type="ECO:0000313" key="2">
    <source>
        <dbReference type="Proteomes" id="UP000004344"/>
    </source>
</evidence>
<evidence type="ECO:0000313" key="1">
    <source>
        <dbReference type="EMBL" id="EHC08448.1"/>
    </source>
</evidence>
<keyword evidence="2" id="KW-1185">Reference proteome</keyword>
<dbReference type="GeneID" id="43840886"/>
<dbReference type="RefSeq" id="WP_009460313.1">
    <property type="nucleotide sequence ID" value="NZ_AGIZ01000020.1"/>
</dbReference>
<dbReference type="EMBL" id="AGIZ01000020">
    <property type="protein sequence ID" value="EHC08448.1"/>
    <property type="molecule type" value="Genomic_DNA"/>
</dbReference>
<proteinExistence type="predicted"/>
<name>G6G0A9_9CYAN</name>
<comment type="caution">
    <text evidence="1">The sequence shown here is derived from an EMBL/GenBank/DDBJ whole genome shotgun (WGS) entry which is preliminary data.</text>
</comment>
<sequence length="66" mass="7609">MCDRPVGCRNFRNWQKAPKQLNEDEADLIIGHCLQYSSWHQRQTPYQENLDCVVSVSCAHAPVALH</sequence>